<gene>
    <name evidence="13" type="primary">AO-I_5</name>
    <name evidence="13" type="ORF">DBV05_g7121</name>
</gene>
<evidence type="ECO:0000256" key="10">
    <source>
        <dbReference type="SAM" id="MobiDB-lite"/>
    </source>
</evidence>
<reference evidence="13 14" key="1">
    <citation type="journal article" date="2019" name="Sci. Rep.">
        <title>A multi-omics analysis of the grapevine pathogen Lasiodiplodia theobromae reveals that temperature affects the expression of virulence- and pathogenicity-related genes.</title>
        <authorList>
            <person name="Felix C."/>
            <person name="Meneses R."/>
            <person name="Goncalves M.F.M."/>
            <person name="Tilleman L."/>
            <person name="Duarte A.S."/>
            <person name="Jorrin-Novo J.V."/>
            <person name="Van de Peer Y."/>
            <person name="Deforce D."/>
            <person name="Van Nieuwerburgh F."/>
            <person name="Esteves A.C."/>
            <person name="Alves A."/>
        </authorList>
    </citation>
    <scope>NUCLEOTIDE SEQUENCE [LARGE SCALE GENOMIC DNA]</scope>
    <source>
        <strain evidence="13 14">LA-SOL3</strain>
    </source>
</reference>
<dbReference type="AlphaFoldDB" id="A0A5N5D980"/>
<evidence type="ECO:0000256" key="6">
    <source>
        <dbReference type="ARBA" id="ARBA00023008"/>
    </source>
</evidence>
<feature type="compositionally biased region" description="Polar residues" evidence="10">
    <location>
        <begin position="586"/>
        <end position="597"/>
    </location>
</feature>
<dbReference type="SUPFAM" id="SSF54416">
    <property type="entry name" value="Amine oxidase N-terminal region"/>
    <property type="match status" value="2"/>
</dbReference>
<keyword evidence="3 9" id="KW-0479">Metal-binding</keyword>
<comment type="similarity">
    <text evidence="2 9">Belongs to the copper/topaquinone oxidase family.</text>
</comment>
<evidence type="ECO:0000256" key="2">
    <source>
        <dbReference type="ARBA" id="ARBA00007983"/>
    </source>
</evidence>
<evidence type="ECO:0000256" key="8">
    <source>
        <dbReference type="PIRSR" id="PIRSR600269-51"/>
    </source>
</evidence>
<comment type="cofactor">
    <cofactor evidence="9">
        <name>Cu cation</name>
        <dbReference type="ChEBI" id="CHEBI:23378"/>
    </cofactor>
    <text evidence="9">Contains 1 topaquinone per subunit.</text>
</comment>
<comment type="cofactor">
    <cofactor evidence="1">
        <name>Cu cation</name>
        <dbReference type="ChEBI" id="CHEBI:23378"/>
    </cofactor>
</comment>
<dbReference type="InterPro" id="IPR049948">
    <property type="entry name" value="Cu_Am_ox_TPQ-bd"/>
</dbReference>
<dbReference type="SUPFAM" id="SSF49998">
    <property type="entry name" value="Amine oxidase catalytic domain"/>
    <property type="match status" value="1"/>
</dbReference>
<sequence length="696" mass="77405">MALQVPPSSFDRASHTQPVAHPLDPITAQEIQKAARLFKNANPGKSLHFKRIALIEPPKAQLRPYLQAELRGEKPTPLPRRIGALYLFRGEQGTFAAEGNLSSETVESVKKLDSRIHGQADIDEVIGMRDLCMQHPAVKKELERLQLPATARVQCDTWPYGRDSGTESRRLIQCYMYACNLDNDHAGSNVYDFPLDFSPVFDMHTKDLVTMYYLPLGAELESITPPREAHVPHKPREFHPDLLNTPIRSDLKPLHVSQPQGASFTVDGHLVSWQKWRFRLGFNWREGMILHNVTYDGRELFHRLSLAEMFVPYGSPQSPYHRKSVFDVGDIGAGVCANDLKLGCDCLGLIKYFSFVTNNSNGDPVEKPNAVCMHEQDNGIGWKHTNLRTGEVSITRSRILVLQTIITVGNYDYIFSWHLDQAAGLHYNIQATGILSTAPIAHGVQVPWGTNVNEGVVAHFHQHIFCLRIDPCLDGDNNSFMEEDSVPLPMDATTNPFGVGYVTTKRTLARSGTSSAAPNRVHKITNPATINRTSGQPVAYAIHSPPKQMLLAHPDSFHGRRAKYARHPFWVTRHRDGELHPAGEYTYQSLPSSTDDGSSGLPDNEDLAAWAARDDPVDGEDIVVWHSISLTHNPRTEDYPVMPCDTMTVSLKPSGFFESNPALDVPQSTQERNRSVLVVDGGSAGGECCAAEKPKL</sequence>
<evidence type="ECO:0000256" key="5">
    <source>
        <dbReference type="ARBA" id="ARBA00023002"/>
    </source>
</evidence>
<keyword evidence="14" id="KW-1185">Reference proteome</keyword>
<organism evidence="13 14">
    <name type="scientific">Lasiodiplodia theobromae</name>
    <dbReference type="NCBI Taxonomy" id="45133"/>
    <lineage>
        <taxon>Eukaryota</taxon>
        <taxon>Fungi</taxon>
        <taxon>Dikarya</taxon>
        <taxon>Ascomycota</taxon>
        <taxon>Pezizomycotina</taxon>
        <taxon>Dothideomycetes</taxon>
        <taxon>Dothideomycetes incertae sedis</taxon>
        <taxon>Botryosphaeriales</taxon>
        <taxon>Botryosphaeriaceae</taxon>
        <taxon>Lasiodiplodia</taxon>
    </lineage>
</organism>
<evidence type="ECO:0000313" key="13">
    <source>
        <dbReference type="EMBL" id="KAB2574211.1"/>
    </source>
</evidence>
<name>A0A5N5D980_9PEZI</name>
<feature type="active site" description="Proton acceptor" evidence="7">
    <location>
        <position position="327"/>
    </location>
</feature>
<dbReference type="EMBL" id="VCHE01000046">
    <property type="protein sequence ID" value="KAB2574211.1"/>
    <property type="molecule type" value="Genomic_DNA"/>
</dbReference>
<dbReference type="PROSITE" id="PS01164">
    <property type="entry name" value="COPPER_AMINE_OXID_1"/>
    <property type="match status" value="1"/>
</dbReference>
<dbReference type="Gene3D" id="3.10.450.40">
    <property type="match status" value="2"/>
</dbReference>
<keyword evidence="5 9" id="KW-0560">Oxidoreductase</keyword>
<dbReference type="InterPro" id="IPR015798">
    <property type="entry name" value="Cu_amine_oxidase_C"/>
</dbReference>
<evidence type="ECO:0000256" key="9">
    <source>
        <dbReference type="RuleBase" id="RU000672"/>
    </source>
</evidence>
<feature type="domain" description="Copper amine oxidase N2-terminal" evidence="12">
    <location>
        <begin position="21"/>
        <end position="92"/>
    </location>
</feature>
<dbReference type="GO" id="GO:0005507">
    <property type="term" value="F:copper ion binding"/>
    <property type="evidence" value="ECO:0007669"/>
    <property type="project" value="InterPro"/>
</dbReference>
<proteinExistence type="inferred from homology"/>
<feature type="modified residue" description="2',4',5'-topaquinone" evidence="8">
    <location>
        <position position="411"/>
    </location>
</feature>
<dbReference type="Proteomes" id="UP000325902">
    <property type="component" value="Unassembled WGS sequence"/>
</dbReference>
<evidence type="ECO:0000259" key="11">
    <source>
        <dbReference type="Pfam" id="PF01179"/>
    </source>
</evidence>
<keyword evidence="4 7" id="KW-0801">TPQ</keyword>
<evidence type="ECO:0000259" key="12">
    <source>
        <dbReference type="Pfam" id="PF02727"/>
    </source>
</evidence>
<dbReference type="InterPro" id="IPR000269">
    <property type="entry name" value="Cu_amine_oxidase"/>
</dbReference>
<dbReference type="Pfam" id="PF01179">
    <property type="entry name" value="Cu_amine_oxid"/>
    <property type="match status" value="1"/>
</dbReference>
<feature type="region of interest" description="Disordered" evidence="10">
    <location>
        <begin position="1"/>
        <end position="21"/>
    </location>
</feature>
<dbReference type="InterPro" id="IPR016182">
    <property type="entry name" value="Cu_amine_oxidase_N-reg"/>
</dbReference>
<accession>A0A5N5D980</accession>
<dbReference type="Pfam" id="PF02727">
    <property type="entry name" value="Cu_amine_oxidN2"/>
    <property type="match status" value="1"/>
</dbReference>
<dbReference type="OrthoDB" id="5379943at2759"/>
<dbReference type="Gene3D" id="2.70.98.20">
    <property type="entry name" value="Copper amine oxidase, catalytic domain"/>
    <property type="match status" value="1"/>
</dbReference>
<dbReference type="InterPro" id="IPR036460">
    <property type="entry name" value="Cu_amine_oxidase_C_sf"/>
</dbReference>
<dbReference type="PANTHER" id="PTHR10638">
    <property type="entry name" value="COPPER AMINE OXIDASE"/>
    <property type="match status" value="1"/>
</dbReference>
<dbReference type="GO" id="GO:0008131">
    <property type="term" value="F:primary methylamine oxidase activity"/>
    <property type="evidence" value="ECO:0007669"/>
    <property type="project" value="InterPro"/>
</dbReference>
<evidence type="ECO:0000313" key="14">
    <source>
        <dbReference type="Proteomes" id="UP000325902"/>
    </source>
</evidence>
<evidence type="ECO:0000256" key="1">
    <source>
        <dbReference type="ARBA" id="ARBA00001935"/>
    </source>
</evidence>
<dbReference type="PANTHER" id="PTHR10638:SF33">
    <property type="entry name" value="AMINE OXIDASE"/>
    <property type="match status" value="1"/>
</dbReference>
<dbReference type="GO" id="GO:0048038">
    <property type="term" value="F:quinone binding"/>
    <property type="evidence" value="ECO:0007669"/>
    <property type="project" value="InterPro"/>
</dbReference>
<evidence type="ECO:0000256" key="3">
    <source>
        <dbReference type="ARBA" id="ARBA00022723"/>
    </source>
</evidence>
<comment type="PTM">
    <text evidence="8 9">Topaquinone (TPQ) is generated by copper-dependent autoxidation of a specific tyrosyl residue.</text>
</comment>
<feature type="domain" description="Copper amine oxidase catalytic" evidence="11">
    <location>
        <begin position="254"/>
        <end position="663"/>
    </location>
</feature>
<feature type="region of interest" description="Disordered" evidence="10">
    <location>
        <begin position="582"/>
        <end position="605"/>
    </location>
</feature>
<feature type="active site" description="Schiff-base intermediate with substrate; via topaquinone" evidence="7">
    <location>
        <position position="411"/>
    </location>
</feature>
<protein>
    <recommendedName>
        <fullName evidence="9">Amine oxidase</fullName>
        <ecNumber evidence="9">1.4.3.-</ecNumber>
    </recommendedName>
</protein>
<evidence type="ECO:0000256" key="4">
    <source>
        <dbReference type="ARBA" id="ARBA00022772"/>
    </source>
</evidence>
<comment type="caution">
    <text evidence="13">The sequence shown here is derived from an EMBL/GenBank/DDBJ whole genome shotgun (WGS) entry which is preliminary data.</text>
</comment>
<dbReference type="GO" id="GO:0009308">
    <property type="term" value="P:amine metabolic process"/>
    <property type="evidence" value="ECO:0007669"/>
    <property type="project" value="UniProtKB-UniRule"/>
</dbReference>
<evidence type="ECO:0000256" key="7">
    <source>
        <dbReference type="PIRSR" id="PIRSR600269-50"/>
    </source>
</evidence>
<keyword evidence="6 9" id="KW-0186">Copper</keyword>
<dbReference type="EC" id="1.4.3.-" evidence="9"/>
<dbReference type="InterPro" id="IPR015800">
    <property type="entry name" value="Cu_amine_oxidase_N2"/>
</dbReference>